<dbReference type="PROSITE" id="PS51257">
    <property type="entry name" value="PROKAR_LIPOPROTEIN"/>
    <property type="match status" value="1"/>
</dbReference>
<sequence length="287" mass="31756">MKKVLLGLSILLILALAACGGSNDKSKDNAKGDKEIVIGASSEPHAEILEQAKPILKEKGIKLVIKPYQDYVLPNDDLANGDLDANYFQHIPYLKQTVKDTGYDLTYIDGIHIEPMGVYSKDIKSVDDIKKGTEVIMSNSVSDHGRILMLFEKEGLIKLKDGVDKENATLDDIAENPKDLKFSPDYEAAMLPELYNTEKNVLVAINTNYAIQAGLNPLEDALFIEDKDSPYVNVIAVRSEDKDNKALNTLVDVLHSKKIQDFILDKYKGAVVPVDGEKNNIKVLGFH</sequence>
<keyword evidence="5 6" id="KW-0449">Lipoprotein</keyword>
<evidence type="ECO:0000313" key="8">
    <source>
        <dbReference type="EMBL" id="MDY0405214.1"/>
    </source>
</evidence>
<dbReference type="Pfam" id="PF03180">
    <property type="entry name" value="Lipoprotein_9"/>
    <property type="match status" value="1"/>
</dbReference>
<evidence type="ECO:0000313" key="9">
    <source>
        <dbReference type="Proteomes" id="UP001228376"/>
    </source>
</evidence>
<keyword evidence="4" id="KW-0564">Palmitate</keyword>
<keyword evidence="9" id="KW-1185">Reference proteome</keyword>
<evidence type="ECO:0000256" key="1">
    <source>
        <dbReference type="ARBA" id="ARBA00004635"/>
    </source>
</evidence>
<gene>
    <name evidence="8" type="ORF">P5G51_007170</name>
</gene>
<dbReference type="InterPro" id="IPR004872">
    <property type="entry name" value="Lipoprotein_NlpA"/>
</dbReference>
<evidence type="ECO:0000256" key="6">
    <source>
        <dbReference type="PIRNR" id="PIRNR002854"/>
    </source>
</evidence>
<keyword evidence="2 7" id="KW-0732">Signal</keyword>
<comment type="subcellular location">
    <subcellularLocation>
        <location evidence="1">Membrane</location>
        <topology evidence="1">Lipid-anchor</topology>
    </subcellularLocation>
</comment>
<feature type="chain" id="PRO_5046197031" description="Lipoprotein" evidence="7">
    <location>
        <begin position="21"/>
        <end position="287"/>
    </location>
</feature>
<evidence type="ECO:0000256" key="7">
    <source>
        <dbReference type="SAM" id="SignalP"/>
    </source>
</evidence>
<feature type="signal peptide" evidence="7">
    <location>
        <begin position="1"/>
        <end position="20"/>
    </location>
</feature>
<keyword evidence="3" id="KW-0472">Membrane</keyword>
<comment type="caution">
    <text evidence="8">The sequence shown here is derived from an EMBL/GenBank/DDBJ whole genome shotgun (WGS) entry which is preliminary data.</text>
</comment>
<dbReference type="RefSeq" id="WP_320384450.1">
    <property type="nucleotide sequence ID" value="NZ_JAROCA020000001.1"/>
</dbReference>
<dbReference type="SUPFAM" id="SSF53850">
    <property type="entry name" value="Periplasmic binding protein-like II"/>
    <property type="match status" value="1"/>
</dbReference>
<evidence type="ECO:0000256" key="3">
    <source>
        <dbReference type="ARBA" id="ARBA00023136"/>
    </source>
</evidence>
<reference evidence="8 9" key="1">
    <citation type="submission" date="2023-10" db="EMBL/GenBank/DDBJ databases">
        <title>179-bfca-hs.</title>
        <authorList>
            <person name="Miliotis G."/>
            <person name="Sengupta P."/>
            <person name="Hameed A."/>
            <person name="Chuvochina M."/>
            <person name="Mcdonagh F."/>
            <person name="Simpson A.C."/>
            <person name="Singh N.K."/>
            <person name="Rekha P.D."/>
            <person name="Raman K."/>
            <person name="Hugenholtz P."/>
            <person name="Venkateswaran K."/>
        </authorList>
    </citation>
    <scope>NUCLEOTIDE SEQUENCE [LARGE SCALE GENOMIC DNA]</scope>
    <source>
        <strain evidence="8 9">179-BFC-A-HS</strain>
    </source>
</reference>
<proteinExistence type="inferred from homology"/>
<dbReference type="PIRSF" id="PIRSF002854">
    <property type="entry name" value="MetQ"/>
    <property type="match status" value="1"/>
</dbReference>
<protein>
    <recommendedName>
        <fullName evidence="6">Lipoprotein</fullName>
    </recommendedName>
</protein>
<dbReference type="PANTHER" id="PTHR30429">
    <property type="entry name" value="D-METHIONINE-BINDING LIPOPROTEIN METQ"/>
    <property type="match status" value="1"/>
</dbReference>
<evidence type="ECO:0000256" key="2">
    <source>
        <dbReference type="ARBA" id="ARBA00022729"/>
    </source>
</evidence>
<name>A0ABU5CFX7_9BACI</name>
<accession>A0ABU5CFX7</accession>
<organism evidence="8 9">
    <name type="scientific">Tigheibacillus jepli</name>
    <dbReference type="NCBI Taxonomy" id="3035914"/>
    <lineage>
        <taxon>Bacteria</taxon>
        <taxon>Bacillati</taxon>
        <taxon>Bacillota</taxon>
        <taxon>Bacilli</taxon>
        <taxon>Bacillales</taxon>
        <taxon>Bacillaceae</taxon>
        <taxon>Tigheibacillus</taxon>
    </lineage>
</organism>
<evidence type="ECO:0000256" key="5">
    <source>
        <dbReference type="ARBA" id="ARBA00023288"/>
    </source>
</evidence>
<evidence type="ECO:0000256" key="4">
    <source>
        <dbReference type="ARBA" id="ARBA00023139"/>
    </source>
</evidence>
<dbReference type="Gene3D" id="3.40.190.10">
    <property type="entry name" value="Periplasmic binding protein-like II"/>
    <property type="match status" value="2"/>
</dbReference>
<dbReference type="Proteomes" id="UP001228376">
    <property type="component" value="Unassembled WGS sequence"/>
</dbReference>
<dbReference type="PANTHER" id="PTHR30429:SF0">
    <property type="entry name" value="METHIONINE-BINDING LIPOPROTEIN METQ"/>
    <property type="match status" value="1"/>
</dbReference>
<comment type="similarity">
    <text evidence="6">Belongs to the nlpA lipoprotein family.</text>
</comment>
<dbReference type="EMBL" id="JAROCA020000001">
    <property type="protein sequence ID" value="MDY0405214.1"/>
    <property type="molecule type" value="Genomic_DNA"/>
</dbReference>